<feature type="compositionally biased region" description="Pro residues" evidence="1">
    <location>
        <begin position="11"/>
        <end position="21"/>
    </location>
</feature>
<accession>U4LBK1</accession>
<feature type="region of interest" description="Disordered" evidence="1">
    <location>
        <begin position="1"/>
        <end position="39"/>
    </location>
</feature>
<sequence length="481" mass="57180">MPPVLRKRQAPAPPPPPPPPPKRQRTTRTPPGTRVFRHGRSRPDVSIYIFGDHYHLHGVVLRDKLGWFKTGMSKKVWDATKSHPGQIKYRYMLQCDRFWIGDPDDSLELEQDYDTEHRLEPYGPLDRPERPNPAHFKHQSQIRKVYKSIFESCYYDFTVPEYAMSMRHFEKYLQRFEEMFETAKQYEYTPPIIMGINGFLQHWIGCCTESVRFNGFVEDNCIRFLQLAINFQYRELYKDAWIYTVGQYSKHERQIERFEMKIRLSIWKEVARLERIRKWVQRAFFAIVEQENDDSKPTIDNVCDEEMLRDYEPDLLEIPRCAEHEAYLIMRVHVLSLFSAGELDEDEDYRYEERPDVEIEDEEETRDSETRDSETADSETAGLETVDSETEDSETADSETLASETSDEDPYRHLQDQSPDFVDKGKFLLRNINLLLQNNLKLMKYEEEPWKQGLVCANFERANDEPRYPWEETEEIAIDSD</sequence>
<organism evidence="2 3">
    <name type="scientific">Pyronema omphalodes (strain CBS 100304)</name>
    <name type="common">Pyronema confluens</name>
    <dbReference type="NCBI Taxonomy" id="1076935"/>
    <lineage>
        <taxon>Eukaryota</taxon>
        <taxon>Fungi</taxon>
        <taxon>Dikarya</taxon>
        <taxon>Ascomycota</taxon>
        <taxon>Pezizomycotina</taxon>
        <taxon>Pezizomycetes</taxon>
        <taxon>Pezizales</taxon>
        <taxon>Pyronemataceae</taxon>
        <taxon>Pyronema</taxon>
    </lineage>
</organism>
<protein>
    <submittedName>
        <fullName evidence="2">Uncharacterized protein</fullName>
    </submittedName>
</protein>
<gene>
    <name evidence="2" type="ORF">PCON_03336</name>
</gene>
<evidence type="ECO:0000313" key="3">
    <source>
        <dbReference type="Proteomes" id="UP000018144"/>
    </source>
</evidence>
<reference evidence="2 3" key="1">
    <citation type="journal article" date="2013" name="PLoS Genet.">
        <title>The genome and development-dependent transcriptomes of Pyronema confluens: a window into fungal evolution.</title>
        <authorList>
            <person name="Traeger S."/>
            <person name="Altegoer F."/>
            <person name="Freitag M."/>
            <person name="Gabaldon T."/>
            <person name="Kempken F."/>
            <person name="Kumar A."/>
            <person name="Marcet-Houben M."/>
            <person name="Poggeler S."/>
            <person name="Stajich J.E."/>
            <person name="Nowrousian M."/>
        </authorList>
    </citation>
    <scope>NUCLEOTIDE SEQUENCE [LARGE SCALE GENOMIC DNA]</scope>
    <source>
        <strain evidence="3">CBS 100304</strain>
        <tissue evidence="2">Vegetative mycelium</tissue>
    </source>
</reference>
<dbReference type="OrthoDB" id="10538190at2759"/>
<feature type="region of interest" description="Disordered" evidence="1">
    <location>
        <begin position="348"/>
        <end position="417"/>
    </location>
</feature>
<dbReference type="EMBL" id="HF936491">
    <property type="protein sequence ID" value="CCX16637.1"/>
    <property type="molecule type" value="Genomic_DNA"/>
</dbReference>
<dbReference type="Proteomes" id="UP000018144">
    <property type="component" value="Unassembled WGS sequence"/>
</dbReference>
<name>U4LBK1_PYROM</name>
<dbReference type="SUPFAM" id="SSF101447">
    <property type="entry name" value="Formin homology 2 domain (FH2 domain)"/>
    <property type="match status" value="1"/>
</dbReference>
<evidence type="ECO:0000256" key="1">
    <source>
        <dbReference type="SAM" id="MobiDB-lite"/>
    </source>
</evidence>
<feature type="compositionally biased region" description="Acidic residues" evidence="1">
    <location>
        <begin position="386"/>
        <end position="397"/>
    </location>
</feature>
<dbReference type="AlphaFoldDB" id="U4LBK1"/>
<proteinExistence type="predicted"/>
<evidence type="ECO:0000313" key="2">
    <source>
        <dbReference type="EMBL" id="CCX16637.1"/>
    </source>
</evidence>
<keyword evidence="3" id="KW-1185">Reference proteome</keyword>